<keyword evidence="1" id="KW-0812">Transmembrane</keyword>
<protein>
    <submittedName>
        <fullName evidence="2">Uncharacterized protein</fullName>
    </submittedName>
</protein>
<keyword evidence="1" id="KW-0472">Membrane</keyword>
<evidence type="ECO:0000313" key="2">
    <source>
        <dbReference type="EMBL" id="SIS34764.1"/>
    </source>
</evidence>
<dbReference type="Proteomes" id="UP000186106">
    <property type="component" value="Unassembled WGS sequence"/>
</dbReference>
<feature type="transmembrane region" description="Helical" evidence="1">
    <location>
        <begin position="6"/>
        <end position="22"/>
    </location>
</feature>
<keyword evidence="1" id="KW-1133">Transmembrane helix</keyword>
<gene>
    <name evidence="2" type="ORF">SAMN05421768_104100</name>
</gene>
<organism evidence="2 3">
    <name type="scientific">Chryseobacterium joostei</name>
    <dbReference type="NCBI Taxonomy" id="112234"/>
    <lineage>
        <taxon>Bacteria</taxon>
        <taxon>Pseudomonadati</taxon>
        <taxon>Bacteroidota</taxon>
        <taxon>Flavobacteriia</taxon>
        <taxon>Flavobacteriales</taxon>
        <taxon>Weeksellaceae</taxon>
        <taxon>Chryseobacterium group</taxon>
        <taxon>Chryseobacterium</taxon>
    </lineage>
</organism>
<evidence type="ECO:0000313" key="3">
    <source>
        <dbReference type="Proteomes" id="UP000186106"/>
    </source>
</evidence>
<proteinExistence type="predicted"/>
<dbReference type="EMBL" id="FTNZ01000004">
    <property type="protein sequence ID" value="SIS34764.1"/>
    <property type="molecule type" value="Genomic_DNA"/>
</dbReference>
<sequence>MKKKKFYIFAIISVIIVFLVFVSKYEKGLKIGTWGKNRSINWEWNFDF</sequence>
<accession>A0A1N7ICG6</accession>
<dbReference type="AlphaFoldDB" id="A0A1N7ICG6"/>
<dbReference type="RefSeq" id="WP_164463091.1">
    <property type="nucleotide sequence ID" value="NZ_CP033926.1"/>
</dbReference>
<evidence type="ECO:0000256" key="1">
    <source>
        <dbReference type="SAM" id="Phobius"/>
    </source>
</evidence>
<reference evidence="2 3" key="1">
    <citation type="submission" date="2017-01" db="EMBL/GenBank/DDBJ databases">
        <authorList>
            <person name="Mah S.A."/>
            <person name="Swanson W.J."/>
            <person name="Moy G.W."/>
            <person name="Vacquier V.D."/>
        </authorList>
    </citation>
    <scope>NUCLEOTIDE SEQUENCE [LARGE SCALE GENOMIC DNA]</scope>
    <source>
        <strain evidence="2 3">DSM 16927</strain>
    </source>
</reference>
<name>A0A1N7ICG6_9FLAO</name>